<dbReference type="InterPro" id="IPR029000">
    <property type="entry name" value="Cyclophilin-like_dom_sf"/>
</dbReference>
<keyword evidence="3" id="KW-0812">Transmembrane</keyword>
<dbReference type="GO" id="GO:0003755">
    <property type="term" value="F:peptidyl-prolyl cis-trans isomerase activity"/>
    <property type="evidence" value="ECO:0007669"/>
    <property type="project" value="UniProtKB-EC"/>
</dbReference>
<dbReference type="Pfam" id="PF00160">
    <property type="entry name" value="Pro_isomerase"/>
    <property type="match status" value="1"/>
</dbReference>
<organism evidence="5 6">
    <name type="scientific">Corynebacterium aquatimens</name>
    <dbReference type="NCBI Taxonomy" id="1190508"/>
    <lineage>
        <taxon>Bacteria</taxon>
        <taxon>Bacillati</taxon>
        <taxon>Actinomycetota</taxon>
        <taxon>Actinomycetes</taxon>
        <taxon>Mycobacteriales</taxon>
        <taxon>Corynebacteriaceae</taxon>
        <taxon>Corynebacterium</taxon>
    </lineage>
</organism>
<evidence type="ECO:0000313" key="5">
    <source>
        <dbReference type="EMBL" id="MBG6121716.1"/>
    </source>
</evidence>
<sequence>MESNKKRGEDALKQLEKEINARDRKEASKPWTVALLALAVIALIGGGIYWAATREGSEEITAESETTTEPTQEEKTDAEPLKRERAQALPPTVECSYREDGQGEYYKGLPEMKNVSTQGTVDITLDTTAGPIPLTLDRAVSPCTVNAIEYLAEQKYYDDTVCHRLTTSGIHVLQCGDPSGTGAGGPGFQFNNEFPTDEVDKNDIEAMNTPLNYERGTIAMANAGEDEKGNGTNGSQFFLNYSDSPLPPMYTYFGTINEEGLATLDEISKKGIKEGSESMGPGDGAPKDEVKIKSVSVTKI</sequence>
<evidence type="ECO:0000313" key="6">
    <source>
        <dbReference type="Proteomes" id="UP000658613"/>
    </source>
</evidence>
<proteinExistence type="predicted"/>
<evidence type="ECO:0000256" key="3">
    <source>
        <dbReference type="SAM" id="Phobius"/>
    </source>
</evidence>
<dbReference type="EMBL" id="JADOUE010000001">
    <property type="protein sequence ID" value="MBG6121716.1"/>
    <property type="molecule type" value="Genomic_DNA"/>
</dbReference>
<dbReference type="PANTHER" id="PTHR45625">
    <property type="entry name" value="PEPTIDYL-PROLYL CIS-TRANS ISOMERASE-RELATED"/>
    <property type="match status" value="1"/>
</dbReference>
<dbReference type="Proteomes" id="UP000658613">
    <property type="component" value="Unassembled WGS sequence"/>
</dbReference>
<comment type="function">
    <text evidence="1">PPIases accelerate the folding of proteins. It catalyzes the cis-trans isomerization of proline imidic peptide bonds in oligopeptides.</text>
</comment>
<dbReference type="PANTHER" id="PTHR45625:SF3">
    <property type="entry name" value="PEPTIDYL-PROLYL CIS-TRANS ISOMERASE B-RELATED"/>
    <property type="match status" value="1"/>
</dbReference>
<gene>
    <name evidence="5" type="ORF">IW254_000685</name>
</gene>
<keyword evidence="6" id="KW-1185">Reference proteome</keyword>
<protein>
    <submittedName>
        <fullName evidence="5">Peptidyl-prolyl cis-trans isomerase B (Cyclophilin B)</fullName>
        <ecNumber evidence="5">5.2.1.8</ecNumber>
    </submittedName>
</protein>
<dbReference type="RefSeq" id="WP_196824227.1">
    <property type="nucleotide sequence ID" value="NZ_CP046980.1"/>
</dbReference>
<feature type="domain" description="PPIase cyclophilin-type" evidence="4">
    <location>
        <begin position="126"/>
        <end position="297"/>
    </location>
</feature>
<dbReference type="SUPFAM" id="SSF50891">
    <property type="entry name" value="Cyclophilin-like"/>
    <property type="match status" value="1"/>
</dbReference>
<keyword evidence="5" id="KW-0413">Isomerase</keyword>
<dbReference type="PROSITE" id="PS50072">
    <property type="entry name" value="CSA_PPIASE_2"/>
    <property type="match status" value="1"/>
</dbReference>
<feature type="compositionally biased region" description="Basic and acidic residues" evidence="2">
    <location>
        <begin position="72"/>
        <end position="86"/>
    </location>
</feature>
<dbReference type="AlphaFoldDB" id="A0A931E0W7"/>
<comment type="caution">
    <text evidence="5">The sequence shown here is derived from an EMBL/GenBank/DDBJ whole genome shotgun (WGS) entry which is preliminary data.</text>
</comment>
<feature type="region of interest" description="Disordered" evidence="2">
    <location>
        <begin position="272"/>
        <end position="300"/>
    </location>
</feature>
<name>A0A931E0W7_9CORY</name>
<evidence type="ECO:0000256" key="2">
    <source>
        <dbReference type="SAM" id="MobiDB-lite"/>
    </source>
</evidence>
<dbReference type="InterPro" id="IPR002130">
    <property type="entry name" value="Cyclophilin-type_PPIase_dom"/>
</dbReference>
<dbReference type="InterPro" id="IPR044666">
    <property type="entry name" value="Cyclophilin_A-like"/>
</dbReference>
<accession>A0A931E0W7</accession>
<keyword evidence="3" id="KW-0472">Membrane</keyword>
<dbReference type="Gene3D" id="2.40.100.10">
    <property type="entry name" value="Cyclophilin-like"/>
    <property type="match status" value="1"/>
</dbReference>
<keyword evidence="3" id="KW-1133">Transmembrane helix</keyword>
<evidence type="ECO:0000256" key="1">
    <source>
        <dbReference type="ARBA" id="ARBA00002388"/>
    </source>
</evidence>
<evidence type="ECO:0000259" key="4">
    <source>
        <dbReference type="PROSITE" id="PS50072"/>
    </source>
</evidence>
<feature type="transmembrane region" description="Helical" evidence="3">
    <location>
        <begin position="31"/>
        <end position="52"/>
    </location>
</feature>
<feature type="region of interest" description="Disordered" evidence="2">
    <location>
        <begin position="59"/>
        <end position="93"/>
    </location>
</feature>
<reference evidence="5" key="1">
    <citation type="submission" date="2020-11" db="EMBL/GenBank/DDBJ databases">
        <title>Sequencing the genomes of 1000 actinobacteria strains.</title>
        <authorList>
            <person name="Klenk H.-P."/>
        </authorList>
    </citation>
    <scope>NUCLEOTIDE SEQUENCE</scope>
    <source>
        <strain evidence="5">DSM 45632</strain>
    </source>
</reference>
<dbReference type="EC" id="5.2.1.8" evidence="5"/>